<keyword evidence="1" id="KW-1185">Reference proteome</keyword>
<dbReference type="Proteomes" id="UP000887565">
    <property type="component" value="Unplaced"/>
</dbReference>
<sequence>MKICFEISQLRKDVTPQPNIHSIQKTMLYLYSGKGPVLHREVLRGGLVLFILTSGATPCRPVPPE</sequence>
<dbReference type="AlphaFoldDB" id="A0A915HV68"/>
<name>A0A915HV68_ROMCU</name>
<protein>
    <submittedName>
        <fullName evidence="2">Uncharacterized protein</fullName>
    </submittedName>
</protein>
<dbReference type="WBParaSite" id="nRc.2.0.1.t05307-RA">
    <property type="protein sequence ID" value="nRc.2.0.1.t05307-RA"/>
    <property type="gene ID" value="nRc.2.0.1.g05307"/>
</dbReference>
<reference evidence="2" key="1">
    <citation type="submission" date="2022-11" db="UniProtKB">
        <authorList>
            <consortium name="WormBaseParasite"/>
        </authorList>
    </citation>
    <scope>IDENTIFICATION</scope>
</reference>
<organism evidence="1 2">
    <name type="scientific">Romanomermis culicivorax</name>
    <name type="common">Nematode worm</name>
    <dbReference type="NCBI Taxonomy" id="13658"/>
    <lineage>
        <taxon>Eukaryota</taxon>
        <taxon>Metazoa</taxon>
        <taxon>Ecdysozoa</taxon>
        <taxon>Nematoda</taxon>
        <taxon>Enoplea</taxon>
        <taxon>Dorylaimia</taxon>
        <taxon>Mermithida</taxon>
        <taxon>Mermithoidea</taxon>
        <taxon>Mermithidae</taxon>
        <taxon>Romanomermis</taxon>
    </lineage>
</organism>
<evidence type="ECO:0000313" key="1">
    <source>
        <dbReference type="Proteomes" id="UP000887565"/>
    </source>
</evidence>
<accession>A0A915HV68</accession>
<proteinExistence type="predicted"/>
<evidence type="ECO:0000313" key="2">
    <source>
        <dbReference type="WBParaSite" id="nRc.2.0.1.t05307-RA"/>
    </source>
</evidence>